<dbReference type="InterPro" id="IPR027417">
    <property type="entry name" value="P-loop_NTPase"/>
</dbReference>
<dbReference type="CDD" id="cd01131">
    <property type="entry name" value="PilT"/>
    <property type="match status" value="1"/>
</dbReference>
<dbReference type="EMBL" id="LJUO01000019">
    <property type="protein sequence ID" value="KPK72946.1"/>
    <property type="molecule type" value="Genomic_DNA"/>
</dbReference>
<dbReference type="NCBIfam" id="TIGR01420">
    <property type="entry name" value="pilT_fam"/>
    <property type="match status" value="1"/>
</dbReference>
<organism evidence="3 4">
    <name type="scientific">candidate division WOR_3 bacterium SM23_60</name>
    <dbReference type="NCBI Taxonomy" id="1703780"/>
    <lineage>
        <taxon>Bacteria</taxon>
        <taxon>Bacteria division WOR-3</taxon>
    </lineage>
</organism>
<name>A0A0S8GKG3_UNCW3</name>
<comment type="similarity">
    <text evidence="1">Belongs to the GSP E family.</text>
</comment>
<sequence>MNLQELLKAQIQFNASDLILKAASPPIMRINGELKLMDMPPLTKVDIESEFVKLLTKKQVEEYQASFELDFSYEMPSGARFRVNLFKQRGTLGGVFREIPGKIPTIDELLLPPILKEMAMRPRGLIVVTGPSGCGKTTTMAALIHHRNTHDTCHIVTVEDPVEFIHKNVQAIVTQREIGRDTHSFANALKYVLRQDPDVILVGEMRDLETIQLAITAAETGHLVVTTLHTSDSISTIDRIVDVFPPHQQNQIRMQLSLNLLFIISQDLLTRADGAGRVAAYEILVATPSLRNLIREAKTHQISSILQTSQQAGMIAFDACLANFVRRGVVTQEEAEYKALNHDAFHKEMKQTSEAK</sequence>
<proteinExistence type="inferred from homology"/>
<dbReference type="SMART" id="SM00382">
    <property type="entry name" value="AAA"/>
    <property type="match status" value="1"/>
</dbReference>
<feature type="domain" description="Bacterial type II secretion system protein E" evidence="2">
    <location>
        <begin position="193"/>
        <end position="207"/>
    </location>
</feature>
<dbReference type="Gene3D" id="3.40.50.300">
    <property type="entry name" value="P-loop containing nucleotide triphosphate hydrolases"/>
    <property type="match status" value="1"/>
</dbReference>
<accession>A0A0S8GKG3</accession>
<reference evidence="3 4" key="1">
    <citation type="journal article" date="2015" name="Microbiome">
        <title>Genomic resolution of linkages in carbon, nitrogen, and sulfur cycling among widespread estuary sediment bacteria.</title>
        <authorList>
            <person name="Baker B.J."/>
            <person name="Lazar C.S."/>
            <person name="Teske A.P."/>
            <person name="Dick G.J."/>
        </authorList>
    </citation>
    <scope>NUCLEOTIDE SEQUENCE [LARGE SCALE GENOMIC DNA]</scope>
    <source>
        <strain evidence="3">SM23_60</strain>
    </source>
</reference>
<dbReference type="Gene3D" id="3.30.450.90">
    <property type="match status" value="1"/>
</dbReference>
<dbReference type="AlphaFoldDB" id="A0A0S8GKG3"/>
<evidence type="ECO:0000313" key="4">
    <source>
        <dbReference type="Proteomes" id="UP000051096"/>
    </source>
</evidence>
<dbReference type="Proteomes" id="UP000051096">
    <property type="component" value="Unassembled WGS sequence"/>
</dbReference>
<dbReference type="InterPro" id="IPR003593">
    <property type="entry name" value="AAA+_ATPase"/>
</dbReference>
<dbReference type="PROSITE" id="PS00662">
    <property type="entry name" value="T2SP_E"/>
    <property type="match status" value="1"/>
</dbReference>
<dbReference type="InterPro" id="IPR050921">
    <property type="entry name" value="T4SS_GSP_E_ATPase"/>
</dbReference>
<dbReference type="PATRIC" id="fig|1703780.3.peg.1301"/>
<dbReference type="Pfam" id="PF00437">
    <property type="entry name" value="T2SSE"/>
    <property type="match status" value="1"/>
</dbReference>
<dbReference type="PANTHER" id="PTHR30486">
    <property type="entry name" value="TWITCHING MOTILITY PROTEIN PILT"/>
    <property type="match status" value="1"/>
</dbReference>
<evidence type="ECO:0000259" key="2">
    <source>
        <dbReference type="PROSITE" id="PS00662"/>
    </source>
</evidence>
<protein>
    <recommendedName>
        <fullName evidence="2">Bacterial type II secretion system protein E domain-containing protein</fullName>
    </recommendedName>
</protein>
<gene>
    <name evidence="3" type="ORF">AMJ87_03270</name>
</gene>
<dbReference type="GO" id="GO:0016887">
    <property type="term" value="F:ATP hydrolysis activity"/>
    <property type="evidence" value="ECO:0007669"/>
    <property type="project" value="InterPro"/>
</dbReference>
<comment type="caution">
    <text evidence="3">The sequence shown here is derived from an EMBL/GenBank/DDBJ whole genome shotgun (WGS) entry which is preliminary data.</text>
</comment>
<dbReference type="SUPFAM" id="SSF52540">
    <property type="entry name" value="P-loop containing nucleoside triphosphate hydrolases"/>
    <property type="match status" value="1"/>
</dbReference>
<dbReference type="InterPro" id="IPR006321">
    <property type="entry name" value="PilT/PilU"/>
</dbReference>
<evidence type="ECO:0000313" key="3">
    <source>
        <dbReference type="EMBL" id="KPK72946.1"/>
    </source>
</evidence>
<dbReference type="GO" id="GO:0005524">
    <property type="term" value="F:ATP binding"/>
    <property type="evidence" value="ECO:0007669"/>
    <property type="project" value="InterPro"/>
</dbReference>
<dbReference type="InterPro" id="IPR001482">
    <property type="entry name" value="T2SS/T4SS_dom"/>
</dbReference>
<evidence type="ECO:0000256" key="1">
    <source>
        <dbReference type="ARBA" id="ARBA00006611"/>
    </source>
</evidence>